<dbReference type="GO" id="GO:0020037">
    <property type="term" value="F:heme binding"/>
    <property type="evidence" value="ECO:0007669"/>
    <property type="project" value="InterPro"/>
</dbReference>
<dbReference type="STRING" id="180498.A0A067KSB9"/>
<keyword evidence="6 13" id="KW-1133">Transmembrane helix</keyword>
<evidence type="ECO:0000256" key="1">
    <source>
        <dbReference type="ARBA" id="ARBA00004167"/>
    </source>
</evidence>
<dbReference type="AlphaFoldDB" id="A0A067KSB9"/>
<dbReference type="GO" id="GO:0004497">
    <property type="term" value="F:monooxygenase activity"/>
    <property type="evidence" value="ECO:0007669"/>
    <property type="project" value="UniProtKB-KW"/>
</dbReference>
<evidence type="ECO:0000256" key="13">
    <source>
        <dbReference type="SAM" id="Phobius"/>
    </source>
</evidence>
<evidence type="ECO:0000256" key="10">
    <source>
        <dbReference type="ARBA" id="ARBA00023136"/>
    </source>
</evidence>
<dbReference type="PROSITE" id="PS00086">
    <property type="entry name" value="CYTOCHROME_P450"/>
    <property type="match status" value="1"/>
</dbReference>
<evidence type="ECO:0000256" key="9">
    <source>
        <dbReference type="ARBA" id="ARBA00023033"/>
    </source>
</evidence>
<keyword evidence="5 11" id="KW-0479">Metal-binding</keyword>
<protein>
    <recommendedName>
        <fullName evidence="16">Cytochrome P450</fullName>
    </recommendedName>
</protein>
<accession>A0A067KSB9</accession>
<evidence type="ECO:0000256" key="7">
    <source>
        <dbReference type="ARBA" id="ARBA00023002"/>
    </source>
</evidence>
<keyword evidence="4 13" id="KW-0812">Transmembrane</keyword>
<evidence type="ECO:0000256" key="4">
    <source>
        <dbReference type="ARBA" id="ARBA00022692"/>
    </source>
</evidence>
<dbReference type="PANTHER" id="PTHR24282:SF270">
    <property type="entry name" value="CYTOCHROME P450 CYP749A22-LIKE"/>
    <property type="match status" value="1"/>
</dbReference>
<dbReference type="EMBL" id="KK914491">
    <property type="protein sequence ID" value="KDP35170.1"/>
    <property type="molecule type" value="Genomic_DNA"/>
</dbReference>
<organism evidence="14 15">
    <name type="scientific">Jatropha curcas</name>
    <name type="common">Barbados nut</name>
    <dbReference type="NCBI Taxonomy" id="180498"/>
    <lineage>
        <taxon>Eukaryota</taxon>
        <taxon>Viridiplantae</taxon>
        <taxon>Streptophyta</taxon>
        <taxon>Embryophyta</taxon>
        <taxon>Tracheophyta</taxon>
        <taxon>Spermatophyta</taxon>
        <taxon>Magnoliopsida</taxon>
        <taxon>eudicotyledons</taxon>
        <taxon>Gunneridae</taxon>
        <taxon>Pentapetalae</taxon>
        <taxon>rosids</taxon>
        <taxon>fabids</taxon>
        <taxon>Malpighiales</taxon>
        <taxon>Euphorbiaceae</taxon>
        <taxon>Crotonoideae</taxon>
        <taxon>Jatropheae</taxon>
        <taxon>Jatropha</taxon>
    </lineage>
</organism>
<keyword evidence="10 13" id="KW-0472">Membrane</keyword>
<comment type="cofactor">
    <cofactor evidence="11">
        <name>heme</name>
        <dbReference type="ChEBI" id="CHEBI:30413"/>
    </cofactor>
</comment>
<dbReference type="InterPro" id="IPR050665">
    <property type="entry name" value="Cytochrome_P450_Monooxygen"/>
</dbReference>
<gene>
    <name evidence="14" type="ORF">JCGZ_10704</name>
</gene>
<reference evidence="14 15" key="1">
    <citation type="journal article" date="2014" name="PLoS ONE">
        <title>Global Analysis of Gene Expression Profiles in Physic Nut (Jatropha curcas L.) Seedlings Exposed to Salt Stress.</title>
        <authorList>
            <person name="Zhang L."/>
            <person name="Zhang C."/>
            <person name="Wu P."/>
            <person name="Chen Y."/>
            <person name="Li M."/>
            <person name="Jiang H."/>
            <person name="Wu G."/>
        </authorList>
    </citation>
    <scope>NUCLEOTIDE SEQUENCE [LARGE SCALE GENOMIC DNA]</scope>
    <source>
        <strain evidence="15">cv. GZQX0401</strain>
        <tissue evidence="14">Young leaves</tissue>
    </source>
</reference>
<evidence type="ECO:0000313" key="15">
    <source>
        <dbReference type="Proteomes" id="UP000027138"/>
    </source>
</evidence>
<dbReference type="OrthoDB" id="1470350at2759"/>
<keyword evidence="15" id="KW-1185">Reference proteome</keyword>
<dbReference type="Gene3D" id="1.10.630.10">
    <property type="entry name" value="Cytochrome P450"/>
    <property type="match status" value="1"/>
</dbReference>
<keyword evidence="3 11" id="KW-0349">Heme</keyword>
<dbReference type="InterPro" id="IPR001128">
    <property type="entry name" value="Cyt_P450"/>
</dbReference>
<dbReference type="InterPro" id="IPR018247">
    <property type="entry name" value="EF_Hand_1_Ca_BS"/>
</dbReference>
<dbReference type="PROSITE" id="PS00018">
    <property type="entry name" value="EF_HAND_1"/>
    <property type="match status" value="1"/>
</dbReference>
<dbReference type="Proteomes" id="UP000027138">
    <property type="component" value="Unassembled WGS sequence"/>
</dbReference>
<feature type="binding site" description="axial binding residue" evidence="11">
    <location>
        <position position="468"/>
    </location>
    <ligand>
        <name>heme</name>
        <dbReference type="ChEBI" id="CHEBI:30413"/>
    </ligand>
    <ligandPart>
        <name>Fe</name>
        <dbReference type="ChEBI" id="CHEBI:18248"/>
    </ligandPart>
</feature>
<dbReference type="Pfam" id="PF00067">
    <property type="entry name" value="p450"/>
    <property type="match status" value="1"/>
</dbReference>
<dbReference type="SUPFAM" id="SSF48264">
    <property type="entry name" value="Cytochrome P450"/>
    <property type="match status" value="1"/>
</dbReference>
<evidence type="ECO:0008006" key="16">
    <source>
        <dbReference type="Google" id="ProtNLM"/>
    </source>
</evidence>
<keyword evidence="9 12" id="KW-0503">Monooxygenase</keyword>
<dbReference type="InterPro" id="IPR002401">
    <property type="entry name" value="Cyt_P450_E_grp-I"/>
</dbReference>
<evidence type="ECO:0000256" key="8">
    <source>
        <dbReference type="ARBA" id="ARBA00023004"/>
    </source>
</evidence>
<proteinExistence type="inferred from homology"/>
<feature type="transmembrane region" description="Helical" evidence="13">
    <location>
        <begin position="6"/>
        <end position="26"/>
    </location>
</feature>
<dbReference type="GO" id="GO:0016705">
    <property type="term" value="F:oxidoreductase activity, acting on paired donors, with incorporation or reduction of molecular oxygen"/>
    <property type="evidence" value="ECO:0007669"/>
    <property type="project" value="InterPro"/>
</dbReference>
<evidence type="ECO:0000313" key="14">
    <source>
        <dbReference type="EMBL" id="KDP35170.1"/>
    </source>
</evidence>
<keyword evidence="7 12" id="KW-0560">Oxidoreductase</keyword>
<dbReference type="PANTHER" id="PTHR24282">
    <property type="entry name" value="CYTOCHROME P450 FAMILY MEMBER"/>
    <property type="match status" value="1"/>
</dbReference>
<dbReference type="GO" id="GO:0016020">
    <property type="term" value="C:membrane"/>
    <property type="evidence" value="ECO:0007669"/>
    <property type="project" value="UniProtKB-SubCell"/>
</dbReference>
<dbReference type="PRINTS" id="PR00463">
    <property type="entry name" value="EP450I"/>
</dbReference>
<dbReference type="InterPro" id="IPR036396">
    <property type="entry name" value="Cyt_P450_sf"/>
</dbReference>
<dbReference type="GO" id="GO:0005506">
    <property type="term" value="F:iron ion binding"/>
    <property type="evidence" value="ECO:0007669"/>
    <property type="project" value="InterPro"/>
</dbReference>
<name>A0A067KSB9_JATCU</name>
<comment type="similarity">
    <text evidence="2 12">Belongs to the cytochrome P450 family.</text>
</comment>
<evidence type="ECO:0000256" key="5">
    <source>
        <dbReference type="ARBA" id="ARBA00022723"/>
    </source>
</evidence>
<evidence type="ECO:0000256" key="3">
    <source>
        <dbReference type="ARBA" id="ARBA00022617"/>
    </source>
</evidence>
<evidence type="ECO:0000256" key="6">
    <source>
        <dbReference type="ARBA" id="ARBA00022989"/>
    </source>
</evidence>
<evidence type="ECO:0000256" key="2">
    <source>
        <dbReference type="ARBA" id="ARBA00010617"/>
    </source>
</evidence>
<evidence type="ECO:0000256" key="12">
    <source>
        <dbReference type="RuleBase" id="RU000461"/>
    </source>
</evidence>
<dbReference type="PRINTS" id="PR00385">
    <property type="entry name" value="P450"/>
</dbReference>
<dbReference type="InterPro" id="IPR017972">
    <property type="entry name" value="Cyt_P450_CS"/>
</dbReference>
<sequence length="522" mass="60208">METLQVTYISSCTACVILLSFLIKFFNKVWGTPMRIQSMMRSQGIKGPSYKLFYGNTKEILRMNKKALTDTKKELSSHQVFPTILPHLHSWMKLYGKNFLWWEGAQAFLEISEPNLIKDMMENRYGVFHKPIPDDYNRKLLGDGIAITRVPEKWLKLRKISNHAFHAECLKNMFPAMITSVEMMIERWKHHEGKEHEVFQEFILLSSEIISRTAFGSSYLEGQRIFDMLTQLIFIIDRNKYRIRIPGIRYLVKNRDDIESDKIDIGIHNAILNMIKKREEEAMMSQSNGFGSDFLGILLKAHHDNNDSDETNRISVEEIIDDCKIFYAAGQGTVATSLTWTLYLLSIHTDWQEKARKEVFELFGQKNPSPDSLSKLKIVSMIYNEALRLYPPILTIAKEALREVKIGNLVVPANTVVEVPVVAVHHDPEIWGEDVYLFKPERFAEGLAKATNNNVNGYLPFSLGPRHCVGDKFALTEAKITLSMILQHFRFNLSPNYVHSPIPLLTIYPEHGMKIMFHPLQV</sequence>
<keyword evidence="8 11" id="KW-0408">Iron</keyword>
<evidence type="ECO:0000256" key="11">
    <source>
        <dbReference type="PIRSR" id="PIRSR602401-1"/>
    </source>
</evidence>
<comment type="subcellular location">
    <subcellularLocation>
        <location evidence="1">Membrane</location>
        <topology evidence="1">Single-pass membrane protein</topology>
    </subcellularLocation>
</comment>